<organism evidence="2">
    <name type="scientific">marine sediment metagenome</name>
    <dbReference type="NCBI Taxonomy" id="412755"/>
    <lineage>
        <taxon>unclassified sequences</taxon>
        <taxon>metagenomes</taxon>
        <taxon>ecological metagenomes</taxon>
    </lineage>
</organism>
<accession>X1BJ80</accession>
<reference evidence="2" key="1">
    <citation type="journal article" date="2014" name="Front. Microbiol.">
        <title>High frequency of phylogenetically diverse reductive dehalogenase-homologous genes in deep subseafloor sedimentary metagenomes.</title>
        <authorList>
            <person name="Kawai M."/>
            <person name="Futagami T."/>
            <person name="Toyoda A."/>
            <person name="Takaki Y."/>
            <person name="Nishi S."/>
            <person name="Hori S."/>
            <person name="Arai W."/>
            <person name="Tsubouchi T."/>
            <person name="Morono Y."/>
            <person name="Uchiyama I."/>
            <person name="Ito T."/>
            <person name="Fujiyama A."/>
            <person name="Inagaki F."/>
            <person name="Takami H."/>
        </authorList>
    </citation>
    <scope>NUCLEOTIDE SEQUENCE</scope>
    <source>
        <strain evidence="2">Expedition CK06-06</strain>
    </source>
</reference>
<evidence type="ECO:0000313" key="2">
    <source>
        <dbReference type="EMBL" id="GAG72116.1"/>
    </source>
</evidence>
<proteinExistence type="predicted"/>
<dbReference type="Pfam" id="PF03968">
    <property type="entry name" value="LptD_N"/>
    <property type="match status" value="1"/>
</dbReference>
<dbReference type="AlphaFoldDB" id="X1BJ80"/>
<dbReference type="Gene3D" id="2.60.450.10">
    <property type="entry name" value="Lipopolysaccharide (LPS) transport protein A like domain"/>
    <property type="match status" value="1"/>
</dbReference>
<dbReference type="InterPro" id="IPR005653">
    <property type="entry name" value="OstA-like_N"/>
</dbReference>
<comment type="caution">
    <text evidence="2">The sequence shown here is derived from an EMBL/GenBank/DDBJ whole genome shotgun (WGS) entry which is preliminary data.</text>
</comment>
<feature type="domain" description="Organic solvent tolerance-like N-terminal" evidence="1">
    <location>
        <begin position="44"/>
        <end position="76"/>
    </location>
</feature>
<dbReference type="EMBL" id="BART01000419">
    <property type="protein sequence ID" value="GAG72116.1"/>
    <property type="molecule type" value="Genomic_DNA"/>
</dbReference>
<sequence length="76" mass="8745">MKDYKRMYFIKTLIMLFSLSLIILLSFCASAQEEKKETKESVVNISADNVIYDRSTDKMVFKGNVIITQEDITLTA</sequence>
<feature type="non-terminal residue" evidence="2">
    <location>
        <position position="76"/>
    </location>
</feature>
<evidence type="ECO:0000259" key="1">
    <source>
        <dbReference type="Pfam" id="PF03968"/>
    </source>
</evidence>
<gene>
    <name evidence="2" type="ORF">S01H4_02047</name>
</gene>
<protein>
    <recommendedName>
        <fullName evidence="1">Organic solvent tolerance-like N-terminal domain-containing protein</fullName>
    </recommendedName>
</protein>
<name>X1BJ80_9ZZZZ</name>